<dbReference type="InterPro" id="IPR013099">
    <property type="entry name" value="K_chnl_dom"/>
</dbReference>
<accession>A0A8F9TTC6</accession>
<feature type="transmembrane region" description="Helical" evidence="1">
    <location>
        <begin position="107"/>
        <end position="128"/>
    </location>
</feature>
<dbReference type="KEGG" id="ole:K0B96_10360"/>
<proteinExistence type="predicted"/>
<feature type="transmembrane region" description="Helical" evidence="1">
    <location>
        <begin position="140"/>
        <end position="161"/>
    </location>
</feature>
<evidence type="ECO:0000256" key="1">
    <source>
        <dbReference type="SAM" id="Phobius"/>
    </source>
</evidence>
<feature type="transmembrane region" description="Helical" evidence="1">
    <location>
        <begin position="78"/>
        <end position="95"/>
    </location>
</feature>
<dbReference type="EMBL" id="CP080507">
    <property type="protein sequence ID" value="QYM77727.1"/>
    <property type="molecule type" value="Genomic_DNA"/>
</dbReference>
<reference evidence="3" key="1">
    <citation type="submission" date="2021-08" db="EMBL/GenBank/DDBJ databases">
        <title>Genome of a novel bacterium of the phylum Verrucomicrobia, Oleiharenicola sp. KSB-15.</title>
        <authorList>
            <person name="Chung J.-H."/>
            <person name="Ahn J.-H."/>
            <person name="Yoon Y."/>
            <person name="Kim D.-Y."/>
            <person name="An S.-H."/>
            <person name="Park I."/>
            <person name="Yeon J."/>
        </authorList>
    </citation>
    <scope>NUCLEOTIDE SEQUENCE</scope>
    <source>
        <strain evidence="3">KSB-15</strain>
    </source>
</reference>
<dbReference type="RefSeq" id="WP_220160831.1">
    <property type="nucleotide sequence ID" value="NZ_CP080507.1"/>
</dbReference>
<name>A0A8F9TTC6_9BACT</name>
<keyword evidence="1" id="KW-0472">Membrane</keyword>
<gene>
    <name evidence="3" type="ORF">K0B96_10360</name>
</gene>
<evidence type="ECO:0000313" key="4">
    <source>
        <dbReference type="Proteomes" id="UP000825051"/>
    </source>
</evidence>
<keyword evidence="1" id="KW-1133">Transmembrane helix</keyword>
<dbReference type="Proteomes" id="UP000825051">
    <property type="component" value="Chromosome"/>
</dbReference>
<sequence length="240" mass="25696">MSEIAPSKLAATARARLDGLVRKGLFRSSGLQLLLSLVVLFVAYPVLEGMPHGESITSALFTYVMLTALLAVGGRPRVLVIGAILLAPAIAFRWLPHFTALAPDHPLSAGSLAIFVGFTIWQLLRFALRARRVDAEVLSAGISVYLLVGLLWAFLYLMVAGMVPNAFAFTPAPASGTPLDFADSIYFSFCTLTTAGYGDITPVNRVVRMLATLESIAGVLYLAVLVARLVSLYSQPAEKP</sequence>
<keyword evidence="1" id="KW-0812">Transmembrane</keyword>
<protein>
    <recommendedName>
        <fullName evidence="2">Potassium channel domain-containing protein</fullName>
    </recommendedName>
</protein>
<keyword evidence="4" id="KW-1185">Reference proteome</keyword>
<feature type="transmembrane region" description="Helical" evidence="1">
    <location>
        <begin position="56"/>
        <end position="73"/>
    </location>
</feature>
<feature type="transmembrane region" description="Helical" evidence="1">
    <location>
        <begin position="24"/>
        <end position="44"/>
    </location>
</feature>
<evidence type="ECO:0000259" key="2">
    <source>
        <dbReference type="Pfam" id="PF07885"/>
    </source>
</evidence>
<feature type="domain" description="Potassium channel" evidence="2">
    <location>
        <begin position="159"/>
        <end position="233"/>
    </location>
</feature>
<evidence type="ECO:0000313" key="3">
    <source>
        <dbReference type="EMBL" id="QYM77727.1"/>
    </source>
</evidence>
<dbReference type="Pfam" id="PF07885">
    <property type="entry name" value="Ion_trans_2"/>
    <property type="match status" value="1"/>
</dbReference>
<feature type="transmembrane region" description="Helical" evidence="1">
    <location>
        <begin position="210"/>
        <end position="230"/>
    </location>
</feature>
<dbReference type="Gene3D" id="1.10.287.70">
    <property type="match status" value="1"/>
</dbReference>
<organism evidence="3 4">
    <name type="scientific">Horticoccus luteus</name>
    <dbReference type="NCBI Taxonomy" id="2862869"/>
    <lineage>
        <taxon>Bacteria</taxon>
        <taxon>Pseudomonadati</taxon>
        <taxon>Verrucomicrobiota</taxon>
        <taxon>Opitutia</taxon>
        <taxon>Opitutales</taxon>
        <taxon>Opitutaceae</taxon>
        <taxon>Horticoccus</taxon>
    </lineage>
</organism>
<dbReference type="SUPFAM" id="SSF81324">
    <property type="entry name" value="Voltage-gated potassium channels"/>
    <property type="match status" value="1"/>
</dbReference>
<dbReference type="AlphaFoldDB" id="A0A8F9TTC6"/>